<name>A0A8E2AI32_9APHY</name>
<sequence>MRNLVVADAALKTKNSVKDVQVTQPTSPPALPLMPTLYCKSTAKLDECLMPLKAMLVPSAMSNSRAQTVLPALGLPESLSLTHDRLRPFGPHTILALCQYKISSHHHRDLLQMKSFYLQNEWVNQIQSRLRVSAEVVMNVIAAIDADSLAAQEKAALLDKDIRKWYETTVEFLQKLSTKFGKKLELYLHIMFFGAACIKDEHKANAFNMWGYKLAKAAIKYNDSIPLCLLSLENKNLEDYHSLTEEQKKELVCTFKEKWTTHKFGTHTTQHGRSGDIVTVCMKVDGLHRVGVKYFFALSVTPTLVLYKAEIRLAKGENPEQGEHTARMADIIMPLPLVDITGNEKMVINYLNHEHDIVLCYSVKLCGWTHEKFINLFELSTSLPPLQKLLNALDTGSCHFVKLTSAELEQHKKAYYIAIEDGTI</sequence>
<evidence type="ECO:0000313" key="2">
    <source>
        <dbReference type="Proteomes" id="UP000250043"/>
    </source>
</evidence>
<proteinExistence type="predicted"/>
<reference evidence="1 2" key="1">
    <citation type="submission" date="2016-07" db="EMBL/GenBank/DDBJ databases">
        <title>Draft genome of the white-rot fungus Obba rivulosa 3A-2.</title>
        <authorList>
            <consortium name="DOE Joint Genome Institute"/>
            <person name="Miettinen O."/>
            <person name="Riley R."/>
            <person name="Acob R."/>
            <person name="Barry K."/>
            <person name="Cullen D."/>
            <person name="De Vries R."/>
            <person name="Hainaut M."/>
            <person name="Hatakka A."/>
            <person name="Henrissat B."/>
            <person name="Hilden K."/>
            <person name="Kuo R."/>
            <person name="Labutti K."/>
            <person name="Lipzen A."/>
            <person name="Makela M.R."/>
            <person name="Sandor L."/>
            <person name="Spatafora J.W."/>
            <person name="Grigoriev I.V."/>
            <person name="Hibbett D.S."/>
        </authorList>
    </citation>
    <scope>NUCLEOTIDE SEQUENCE [LARGE SCALE GENOMIC DNA]</scope>
    <source>
        <strain evidence="1 2">3A-2</strain>
    </source>
</reference>
<organism evidence="1 2">
    <name type="scientific">Obba rivulosa</name>
    <dbReference type="NCBI Taxonomy" id="1052685"/>
    <lineage>
        <taxon>Eukaryota</taxon>
        <taxon>Fungi</taxon>
        <taxon>Dikarya</taxon>
        <taxon>Basidiomycota</taxon>
        <taxon>Agaricomycotina</taxon>
        <taxon>Agaricomycetes</taxon>
        <taxon>Polyporales</taxon>
        <taxon>Gelatoporiaceae</taxon>
        <taxon>Obba</taxon>
    </lineage>
</organism>
<accession>A0A8E2AI32</accession>
<dbReference type="EMBL" id="KV722625">
    <property type="protein sequence ID" value="OCH84888.1"/>
    <property type="molecule type" value="Genomic_DNA"/>
</dbReference>
<dbReference type="OrthoDB" id="2803164at2759"/>
<gene>
    <name evidence="1" type="ORF">OBBRIDRAFT_807918</name>
</gene>
<keyword evidence="2" id="KW-1185">Reference proteome</keyword>
<evidence type="ECO:0000313" key="1">
    <source>
        <dbReference type="EMBL" id="OCH84888.1"/>
    </source>
</evidence>
<protein>
    <submittedName>
        <fullName evidence="1">Uncharacterized protein</fullName>
    </submittedName>
</protein>
<dbReference type="Proteomes" id="UP000250043">
    <property type="component" value="Unassembled WGS sequence"/>
</dbReference>
<dbReference type="AlphaFoldDB" id="A0A8E2AI32"/>